<reference evidence="1 2" key="1">
    <citation type="journal article" date="2024" name="bioRxiv">
        <title>A reference genome for Trichogramma kaykai: A tiny desert-dwelling parasitoid wasp with competing sex-ratio distorters.</title>
        <authorList>
            <person name="Culotta J."/>
            <person name="Lindsey A.R."/>
        </authorList>
    </citation>
    <scope>NUCLEOTIDE SEQUENCE [LARGE SCALE GENOMIC DNA]</scope>
    <source>
        <strain evidence="1 2">KSX58</strain>
    </source>
</reference>
<comment type="caution">
    <text evidence="1">The sequence shown here is derived from an EMBL/GenBank/DDBJ whole genome shotgun (WGS) entry which is preliminary data.</text>
</comment>
<evidence type="ECO:0008006" key="3">
    <source>
        <dbReference type="Google" id="ProtNLM"/>
    </source>
</evidence>
<organism evidence="1 2">
    <name type="scientific">Trichogramma kaykai</name>
    <dbReference type="NCBI Taxonomy" id="54128"/>
    <lineage>
        <taxon>Eukaryota</taxon>
        <taxon>Metazoa</taxon>
        <taxon>Ecdysozoa</taxon>
        <taxon>Arthropoda</taxon>
        <taxon>Hexapoda</taxon>
        <taxon>Insecta</taxon>
        <taxon>Pterygota</taxon>
        <taxon>Neoptera</taxon>
        <taxon>Endopterygota</taxon>
        <taxon>Hymenoptera</taxon>
        <taxon>Apocrita</taxon>
        <taxon>Proctotrupomorpha</taxon>
        <taxon>Chalcidoidea</taxon>
        <taxon>Trichogrammatidae</taxon>
        <taxon>Trichogramma</taxon>
    </lineage>
</organism>
<proteinExistence type="predicted"/>
<sequence length="216" mass="24603">MICIFAIRVLPCGFFSRSGSVGSSSTMMRDTTRSDASYGEMEARRRAGKLPRRYMIILLRDSFEARQNLDLASNVIRQKLLCCLRTTRSAKRLLSRAFTSEENYGWLHIRTQRRGGKKIFNICFVKTNFVECGSVLCTTARLLALCVLRMRVSCARRREPRKFGTLSRSSPACTCTHKFIYVCDCEAQFNFDESPFVVVRLGYVRRGVLITSSNSA</sequence>
<dbReference type="Proteomes" id="UP001627154">
    <property type="component" value="Unassembled WGS sequence"/>
</dbReference>
<dbReference type="AlphaFoldDB" id="A0ABD2X284"/>
<dbReference type="EMBL" id="JBJJXI010000056">
    <property type="protein sequence ID" value="KAL3399407.1"/>
    <property type="molecule type" value="Genomic_DNA"/>
</dbReference>
<name>A0ABD2X284_9HYME</name>
<keyword evidence="2" id="KW-1185">Reference proteome</keyword>
<protein>
    <recommendedName>
        <fullName evidence="3">Secreted protein</fullName>
    </recommendedName>
</protein>
<gene>
    <name evidence="1" type="ORF">TKK_007261</name>
</gene>
<accession>A0ABD2X284</accession>
<evidence type="ECO:0000313" key="1">
    <source>
        <dbReference type="EMBL" id="KAL3399407.1"/>
    </source>
</evidence>
<evidence type="ECO:0000313" key="2">
    <source>
        <dbReference type="Proteomes" id="UP001627154"/>
    </source>
</evidence>